<evidence type="ECO:0008006" key="4">
    <source>
        <dbReference type="Google" id="ProtNLM"/>
    </source>
</evidence>
<accession>A0A1E5PEP6</accession>
<feature type="region of interest" description="Disordered" evidence="1">
    <location>
        <begin position="394"/>
        <end position="425"/>
    </location>
</feature>
<organism evidence="2 3">
    <name type="scientific">Streptomyces agglomeratus</name>
    <dbReference type="NCBI Taxonomy" id="285458"/>
    <lineage>
        <taxon>Bacteria</taxon>
        <taxon>Bacillati</taxon>
        <taxon>Actinomycetota</taxon>
        <taxon>Actinomycetes</taxon>
        <taxon>Kitasatosporales</taxon>
        <taxon>Streptomycetaceae</taxon>
        <taxon>Streptomyces</taxon>
    </lineage>
</organism>
<evidence type="ECO:0000313" key="3">
    <source>
        <dbReference type="Proteomes" id="UP000095759"/>
    </source>
</evidence>
<dbReference type="EMBL" id="MEHJ01000001">
    <property type="protein sequence ID" value="OEJ28003.1"/>
    <property type="molecule type" value="Genomic_DNA"/>
</dbReference>
<gene>
    <name evidence="2" type="ORF">AS594_29465</name>
</gene>
<evidence type="ECO:0000256" key="1">
    <source>
        <dbReference type="SAM" id="MobiDB-lite"/>
    </source>
</evidence>
<reference evidence="2 3" key="1">
    <citation type="submission" date="2016-08" db="EMBL/GenBank/DDBJ databases">
        <title>Complete genome sequence of Streptomyces agglomeratus strain 6-3-2, a novel anti-MRSA actinomycete isolated from Wuli of Tebit, China.</title>
        <authorList>
            <person name="Chen X."/>
        </authorList>
    </citation>
    <scope>NUCLEOTIDE SEQUENCE [LARGE SCALE GENOMIC DNA]</scope>
    <source>
        <strain evidence="2 3">6-3-2</strain>
    </source>
</reference>
<keyword evidence="3" id="KW-1185">Reference proteome</keyword>
<dbReference type="Gene3D" id="3.40.50.970">
    <property type="match status" value="1"/>
</dbReference>
<feature type="compositionally biased region" description="Low complexity" evidence="1">
    <location>
        <begin position="410"/>
        <end position="425"/>
    </location>
</feature>
<name>A0A1E5PEP6_9ACTN</name>
<comment type="caution">
    <text evidence="2">The sequence shown here is derived from an EMBL/GenBank/DDBJ whole genome shotgun (WGS) entry which is preliminary data.</text>
</comment>
<protein>
    <recommendedName>
        <fullName evidence="4">Thiamine pyrophosphate-binding protein</fullName>
    </recommendedName>
</protein>
<dbReference type="Proteomes" id="UP000095759">
    <property type="component" value="Unassembled WGS sequence"/>
</dbReference>
<dbReference type="RefSeq" id="WP_069929852.1">
    <property type="nucleotide sequence ID" value="NZ_MEHI01000001.1"/>
</dbReference>
<proteinExistence type="predicted"/>
<evidence type="ECO:0000313" key="2">
    <source>
        <dbReference type="EMBL" id="OEJ28003.1"/>
    </source>
</evidence>
<sequence length="851" mass="92002">MGSDSGDGKRPRFFVVAVGARAPFHRTIATALADLAGGTGPGDDSLREFVTDGPAPGRREPWPDAYAQALTRSRRFLDRALPAAEIRLVHAETLADAARRLRRLTAGRRDGDDAIALLLIESEPADAPTGPLAGGGLAEGLDELRAVLPAHTRGEFGAYTVFVYDDSPLDPVRLAHPCTRRQLPGLAWVLGADVICSFTDYVQLCYAGSALRGAAPDAPALLADELAGFLAEQAGDTWGLHYYTGSVVSGLIADLETRATRGGNPVLRGPSEHSLACGALARWQLDEAPFLIVVTSGMIDEFRGTLANLREARARGFIVCADSRPDAWYPFQGTVHGAEDSREVLRARGLEFRYLDDPARLREQLAEAFTAYGADRGPVVLLATPEVLRTAAVAAPAARPGGRTPEDATPGASPGSLPAGGPAARARPRLVVGEDDLAPVMDIINDGPARLLWQCGRLGAEESALVHDIADRAGVALADSLTRPGSVARYRDGKAVPQYLGTLGVFGYSDRVHAFLHHAGRLRPRDEQCLFFLKSRIAEAATPFSPRALQRSLRIVQITREEQHLAPFADHRLRCDGLEFLREVRRRLDVPEPLRARRMRAIEESRDSPSDIVHALPLVPMSPNYFFRRLGAVLDTLITDHGYTYTGVFDVGRGGLSAIRNLPRTGPGFSGWYGRSLMGDALQAVPALALSRGDNVLAFVGDGALALVPGIVPTLVQEVCVNGHRLAGNVSVFQLIDGGHSVIRTYREGRRAGEAERQTQVLHLMDDEWERKLGGLTVTHRRLTDVDPVELTDRLLRRSAVDVYSVPLAHNNEGDGLSLLSSLGWQRDTLPELTFAMARRPGPSAHEGELR</sequence>
<dbReference type="Gene3D" id="3.40.50.1220">
    <property type="entry name" value="TPP-binding domain"/>
    <property type="match status" value="1"/>
</dbReference>
<dbReference type="AlphaFoldDB" id="A0A1E5PEP6"/>
<feature type="compositionally biased region" description="Low complexity" evidence="1">
    <location>
        <begin position="394"/>
        <end position="403"/>
    </location>
</feature>
<dbReference type="STRING" id="285458.BGM19_07360"/>